<dbReference type="InterPro" id="IPR019559">
    <property type="entry name" value="Cullin_neddylation_domain"/>
</dbReference>
<protein>
    <submittedName>
        <fullName evidence="7">Cullin</fullName>
    </submittedName>
</protein>
<dbReference type="Pfam" id="PF00888">
    <property type="entry name" value="Cullin"/>
    <property type="match status" value="1"/>
</dbReference>
<dbReference type="InterPro" id="IPR016159">
    <property type="entry name" value="Cullin_repeat-like_dom_sf"/>
</dbReference>
<sequence length="767" mass="87992">MAAYHIHVDLESCWPAIERCLRTIFNQVDASMDLQTYMDCYAAVHRHCSSYPRLPFIRGVTSSLSGADLYSRLASFAKELSEDAQATAQTVPRDRLLDFYNERWNRFVFSSKAGHHLLRYLNRHWVRRELAEGRKNVFFVVDLFLREWRVSLLDSMEEQLSALLLDLMQQQRNGEYVQQLPRKDFMRSVMTLGYYWDTSSPETNGDSGSTSSLTENSLARRWENMFHVSTREYYTKVSNESLATGSAEDYINMVDKCLAAEQRNTELFLPDYLRLSILSICYQILISDHIDVYHTRFVELLDLEDCLPQLKQSYHLLTKVEGGLVPCYDAFEKHIRQRGLSAAEQAVSENSGDVAVIDHIAFVSGLSETIKQAQNLVRDALCGDTNFIRAVSRASSQFLNWNDACRNDTDAPELVARYVEALVASPSPSALSDPAMLSQLQDIILLFTHLENKDAFITIYGRMLAKRLIRGLATLEENERYLIYKLREVYDHTGRLKQMLLDMEVAKDLQESFNNWSADGQQAREPGFPTSFRLLSSAHWPLHLPAAGFQAPQILLETNANFERFYHEEHPGRRISWLWQLSHGELRIATGDGYDSSHILCVSAYQMAILMLFNQEQALPFEAIEAKTGIPSETLVVLLNRFVRAKILRMADSEQAKTRIYSVNQSFKPSKRRVDLRGTLKTQKAAELQEARQKIKEDQSLLLQAAIVRIMKSRRKMMYQELAMEVVGQLKPRFSPDTVAIKRCVDLLIDKEFLQRLDDDGCIGYLA</sequence>
<dbReference type="InterPro" id="IPR016158">
    <property type="entry name" value="Cullin_homology"/>
</dbReference>
<evidence type="ECO:0000256" key="4">
    <source>
        <dbReference type="PROSITE-ProRule" id="PRU00330"/>
    </source>
</evidence>
<dbReference type="InterPro" id="IPR059120">
    <property type="entry name" value="Cullin-like_AB"/>
</dbReference>
<dbReference type="Gene3D" id="1.10.10.10">
    <property type="entry name" value="Winged helix-like DNA-binding domain superfamily/Winged helix DNA-binding domain"/>
    <property type="match status" value="1"/>
</dbReference>
<gene>
    <name evidence="7" type="ORF">B0T18DRAFT_363989</name>
</gene>
<keyword evidence="2" id="KW-1017">Isopeptide bond</keyword>
<dbReference type="AlphaFoldDB" id="A0AA40F7L4"/>
<dbReference type="SUPFAM" id="SSF75632">
    <property type="entry name" value="Cullin homology domain"/>
    <property type="match status" value="1"/>
</dbReference>
<dbReference type="GO" id="GO:0006511">
    <property type="term" value="P:ubiquitin-dependent protein catabolic process"/>
    <property type="evidence" value="ECO:0007669"/>
    <property type="project" value="InterPro"/>
</dbReference>
<keyword evidence="8" id="KW-1185">Reference proteome</keyword>
<evidence type="ECO:0000256" key="1">
    <source>
        <dbReference type="ARBA" id="ARBA00006019"/>
    </source>
</evidence>
<proteinExistence type="inferred from homology"/>
<dbReference type="InterPro" id="IPR036317">
    <property type="entry name" value="Cullin_homology_sf"/>
</dbReference>
<dbReference type="SMART" id="SM00884">
    <property type="entry name" value="Cullin_Nedd8"/>
    <property type="match status" value="1"/>
</dbReference>
<evidence type="ECO:0000256" key="5">
    <source>
        <dbReference type="RuleBase" id="RU003829"/>
    </source>
</evidence>
<dbReference type="Gene3D" id="1.20.1310.10">
    <property type="entry name" value="Cullin Repeats"/>
    <property type="match status" value="4"/>
</dbReference>
<dbReference type="InterPro" id="IPR045093">
    <property type="entry name" value="Cullin"/>
</dbReference>
<dbReference type="Pfam" id="PF26557">
    <property type="entry name" value="Cullin_AB"/>
    <property type="match status" value="1"/>
</dbReference>
<dbReference type="Proteomes" id="UP001172155">
    <property type="component" value="Unassembled WGS sequence"/>
</dbReference>
<dbReference type="InterPro" id="IPR001373">
    <property type="entry name" value="Cullin_N"/>
</dbReference>
<comment type="caution">
    <text evidence="7">The sequence shown here is derived from an EMBL/GenBank/DDBJ whole genome shotgun (WGS) entry which is preliminary data.</text>
</comment>
<name>A0AA40F7L4_9PEZI</name>
<reference evidence="7" key="1">
    <citation type="submission" date="2023-06" db="EMBL/GenBank/DDBJ databases">
        <title>Genome-scale phylogeny and comparative genomics of the fungal order Sordariales.</title>
        <authorList>
            <consortium name="Lawrence Berkeley National Laboratory"/>
            <person name="Hensen N."/>
            <person name="Bonometti L."/>
            <person name="Westerberg I."/>
            <person name="Brannstrom I.O."/>
            <person name="Guillou S."/>
            <person name="Cros-Aarteil S."/>
            <person name="Calhoun S."/>
            <person name="Haridas S."/>
            <person name="Kuo A."/>
            <person name="Mondo S."/>
            <person name="Pangilinan J."/>
            <person name="Riley R."/>
            <person name="LaButti K."/>
            <person name="Andreopoulos B."/>
            <person name="Lipzen A."/>
            <person name="Chen C."/>
            <person name="Yanf M."/>
            <person name="Daum C."/>
            <person name="Ng V."/>
            <person name="Clum A."/>
            <person name="Steindorff A."/>
            <person name="Ohm R."/>
            <person name="Martin F."/>
            <person name="Silar P."/>
            <person name="Natvig D."/>
            <person name="Lalanne C."/>
            <person name="Gautier V."/>
            <person name="Ament-velasquez S.L."/>
            <person name="Kruys A."/>
            <person name="Hutchinson M.I."/>
            <person name="Powell A.J."/>
            <person name="Barry K."/>
            <person name="Miller A.N."/>
            <person name="Grigoriev I.V."/>
            <person name="Debuchy R."/>
            <person name="Gladieux P."/>
            <person name="Thoren M.H."/>
            <person name="Johannesson H."/>
        </authorList>
    </citation>
    <scope>NUCLEOTIDE SEQUENCE</scope>
    <source>
        <strain evidence="7">SMH3187-1</strain>
    </source>
</reference>
<dbReference type="PANTHER" id="PTHR11932">
    <property type="entry name" value="CULLIN"/>
    <property type="match status" value="1"/>
</dbReference>
<organism evidence="7 8">
    <name type="scientific">Schizothecium vesticola</name>
    <dbReference type="NCBI Taxonomy" id="314040"/>
    <lineage>
        <taxon>Eukaryota</taxon>
        <taxon>Fungi</taxon>
        <taxon>Dikarya</taxon>
        <taxon>Ascomycota</taxon>
        <taxon>Pezizomycotina</taxon>
        <taxon>Sordariomycetes</taxon>
        <taxon>Sordariomycetidae</taxon>
        <taxon>Sordariales</taxon>
        <taxon>Schizotheciaceae</taxon>
        <taxon>Schizothecium</taxon>
    </lineage>
</organism>
<dbReference type="GO" id="GO:0031625">
    <property type="term" value="F:ubiquitin protein ligase binding"/>
    <property type="evidence" value="ECO:0007669"/>
    <property type="project" value="InterPro"/>
</dbReference>
<dbReference type="FunFam" id="1.10.10.10:FF:000014">
    <property type="entry name" value="Cullin 1"/>
    <property type="match status" value="1"/>
</dbReference>
<dbReference type="SUPFAM" id="SSF46785">
    <property type="entry name" value="Winged helix' DNA-binding domain"/>
    <property type="match status" value="1"/>
</dbReference>
<evidence type="ECO:0000256" key="2">
    <source>
        <dbReference type="ARBA" id="ARBA00022499"/>
    </source>
</evidence>
<dbReference type="Pfam" id="PF10557">
    <property type="entry name" value="Cullin_Nedd8"/>
    <property type="match status" value="1"/>
</dbReference>
<dbReference type="PROSITE" id="PS50069">
    <property type="entry name" value="CULLIN_2"/>
    <property type="match status" value="1"/>
</dbReference>
<dbReference type="InterPro" id="IPR036388">
    <property type="entry name" value="WH-like_DNA-bd_sf"/>
</dbReference>
<dbReference type="InterPro" id="IPR036390">
    <property type="entry name" value="WH_DNA-bd_sf"/>
</dbReference>
<keyword evidence="3" id="KW-0832">Ubl conjugation</keyword>
<evidence type="ECO:0000259" key="6">
    <source>
        <dbReference type="PROSITE" id="PS50069"/>
    </source>
</evidence>
<dbReference type="Gene3D" id="3.30.230.130">
    <property type="entry name" value="Cullin, Chain C, Domain 2"/>
    <property type="match status" value="1"/>
</dbReference>
<evidence type="ECO:0000313" key="7">
    <source>
        <dbReference type="EMBL" id="KAK0752674.1"/>
    </source>
</evidence>
<comment type="similarity">
    <text evidence="1 4 5">Belongs to the cullin family.</text>
</comment>
<dbReference type="EMBL" id="JAUKUD010000002">
    <property type="protein sequence ID" value="KAK0752674.1"/>
    <property type="molecule type" value="Genomic_DNA"/>
</dbReference>
<dbReference type="SUPFAM" id="SSF74788">
    <property type="entry name" value="Cullin repeat-like"/>
    <property type="match status" value="1"/>
</dbReference>
<feature type="domain" description="Cullin family profile" evidence="6">
    <location>
        <begin position="410"/>
        <end position="643"/>
    </location>
</feature>
<evidence type="ECO:0000313" key="8">
    <source>
        <dbReference type="Proteomes" id="UP001172155"/>
    </source>
</evidence>
<evidence type="ECO:0000256" key="3">
    <source>
        <dbReference type="ARBA" id="ARBA00022843"/>
    </source>
</evidence>
<accession>A0AA40F7L4</accession>
<dbReference type="SMART" id="SM00182">
    <property type="entry name" value="CULLIN"/>
    <property type="match status" value="1"/>
</dbReference>